<evidence type="ECO:0000313" key="7">
    <source>
        <dbReference type="Proteomes" id="UP000183794"/>
    </source>
</evidence>
<evidence type="ECO:0000256" key="2">
    <source>
        <dbReference type="ARBA" id="ARBA00022803"/>
    </source>
</evidence>
<dbReference type="Pfam" id="PF14559">
    <property type="entry name" value="TPR_19"/>
    <property type="match status" value="1"/>
</dbReference>
<dbReference type="AlphaFoldDB" id="A0A1L0BGJ7"/>
<dbReference type="PANTHER" id="PTHR45586">
    <property type="entry name" value="TPR REPEAT-CONTAINING PROTEIN PA4667"/>
    <property type="match status" value="1"/>
</dbReference>
<proteinExistence type="predicted"/>
<keyword evidence="6" id="KW-1185">Reference proteome</keyword>
<dbReference type="Gene3D" id="1.25.40.10">
    <property type="entry name" value="Tetratricopeptide repeat domain"/>
    <property type="match status" value="2"/>
</dbReference>
<dbReference type="Proteomes" id="UP000182660">
    <property type="component" value="Unassembled WGS sequence"/>
</dbReference>
<keyword evidence="1" id="KW-0677">Repeat</keyword>
<gene>
    <name evidence="4" type="ORF">MT2528_3133</name>
    <name evidence="5" type="ORF">NVI5450_3330</name>
</gene>
<sequence length="230" mass="25955">MKGMVIVGLLLLSGCASQTKVDTREGDLIAMNNNQGLSVYYQKQLQSDPNNTVLMAKIVKNYLKLDDIESALFYTKHLIDLGYDDSGFLYLAGNVYMASEQYLLAVDTFQAAQDKGYNKAELNISLGVLYSSLQEFDKALEQFNRARLKGFDDVAIKNNIAVIYIAKQEYKKAIAMLTPIYERVPDNERLRMNLAVALIRVKDYKNAREILSSDYSDAEFSQLVTTIKVL</sequence>
<dbReference type="PROSITE" id="PS51257">
    <property type="entry name" value="PROKAR_LIPOPROTEIN"/>
    <property type="match status" value="1"/>
</dbReference>
<name>A0A1L0BGJ7_9GAMM</name>
<dbReference type="EMBL" id="FPLD01000091">
    <property type="protein sequence ID" value="SGZ08468.1"/>
    <property type="molecule type" value="Genomic_DNA"/>
</dbReference>
<dbReference type="InterPro" id="IPR019734">
    <property type="entry name" value="TPR_rpt"/>
</dbReference>
<dbReference type="SMART" id="SM00028">
    <property type="entry name" value="TPR"/>
    <property type="match status" value="3"/>
</dbReference>
<evidence type="ECO:0000313" key="6">
    <source>
        <dbReference type="Proteomes" id="UP000182660"/>
    </source>
</evidence>
<dbReference type="InterPro" id="IPR011990">
    <property type="entry name" value="TPR-like_helical_dom_sf"/>
</dbReference>
<dbReference type="GeneID" id="61296966"/>
<evidence type="ECO:0000256" key="3">
    <source>
        <dbReference type="PROSITE-ProRule" id="PRU00339"/>
    </source>
</evidence>
<dbReference type="Pfam" id="PF13432">
    <property type="entry name" value="TPR_16"/>
    <property type="match status" value="1"/>
</dbReference>
<dbReference type="RefSeq" id="WP_075472825.1">
    <property type="nucleotide sequence ID" value="NZ_CAWQZC010000029.1"/>
</dbReference>
<organism evidence="5 7">
    <name type="scientific">Moritella viscosa</name>
    <dbReference type="NCBI Taxonomy" id="80854"/>
    <lineage>
        <taxon>Bacteria</taxon>
        <taxon>Pseudomonadati</taxon>
        <taxon>Pseudomonadota</taxon>
        <taxon>Gammaproteobacteria</taxon>
        <taxon>Alteromonadales</taxon>
        <taxon>Moritellaceae</taxon>
        <taxon>Moritella</taxon>
    </lineage>
</organism>
<dbReference type="SUPFAM" id="SSF48452">
    <property type="entry name" value="TPR-like"/>
    <property type="match status" value="1"/>
</dbReference>
<evidence type="ECO:0000313" key="4">
    <source>
        <dbReference type="EMBL" id="SGY96108.1"/>
    </source>
</evidence>
<dbReference type="PANTHER" id="PTHR45586:SF1">
    <property type="entry name" value="LIPOPOLYSACCHARIDE ASSEMBLY PROTEIN B"/>
    <property type="match status" value="1"/>
</dbReference>
<dbReference type="InterPro" id="IPR051012">
    <property type="entry name" value="CellSynth/LPSAsmb/PSIAsmb"/>
</dbReference>
<protein>
    <submittedName>
        <fullName evidence="4">Similar to tr Q110T9 Q110T9_TRIEI Tetratricopeptide TPR_2</fullName>
    </submittedName>
    <submittedName>
        <fullName evidence="5">Similar to tr/Q110T9/Q110T9_TRIEI Tetratricopeptide TPR_2</fullName>
    </submittedName>
</protein>
<dbReference type="PROSITE" id="PS50005">
    <property type="entry name" value="TPR"/>
    <property type="match status" value="1"/>
</dbReference>
<keyword evidence="2 3" id="KW-0802">TPR repeat</keyword>
<feature type="repeat" description="TPR" evidence="3">
    <location>
        <begin position="120"/>
        <end position="153"/>
    </location>
</feature>
<accession>A0A1L0BGJ7</accession>
<dbReference type="EMBL" id="FPLJ01000069">
    <property type="protein sequence ID" value="SGY96108.1"/>
    <property type="molecule type" value="Genomic_DNA"/>
</dbReference>
<reference evidence="4 6" key="1">
    <citation type="submission" date="2016-11" db="EMBL/GenBank/DDBJ databases">
        <authorList>
            <person name="Klemetsen T."/>
        </authorList>
    </citation>
    <scope>NUCLEOTIDE SEQUENCE [LARGE SCALE GENOMIC DNA]</scope>
    <source>
        <strain evidence="4">MT 2528</strain>
    </source>
</reference>
<dbReference type="Proteomes" id="UP000183794">
    <property type="component" value="Unassembled WGS sequence"/>
</dbReference>
<reference evidence="5 7" key="2">
    <citation type="submission" date="2016-11" db="EMBL/GenBank/DDBJ databases">
        <authorList>
            <person name="Jaros S."/>
            <person name="Januszkiewicz K."/>
            <person name="Wedrychowicz H."/>
        </authorList>
    </citation>
    <scope>NUCLEOTIDE SEQUENCE [LARGE SCALE GENOMIC DNA]</scope>
    <source>
        <strain evidence="5">NVI 5450</strain>
    </source>
</reference>
<evidence type="ECO:0000256" key="1">
    <source>
        <dbReference type="ARBA" id="ARBA00022737"/>
    </source>
</evidence>
<dbReference type="OrthoDB" id="6260771at2"/>
<evidence type="ECO:0000313" key="5">
    <source>
        <dbReference type="EMBL" id="SGZ08468.1"/>
    </source>
</evidence>